<accession>A0AAE0D1V7</accession>
<evidence type="ECO:0000313" key="2">
    <source>
        <dbReference type="Proteomes" id="UP001281614"/>
    </source>
</evidence>
<protein>
    <submittedName>
        <fullName evidence="1">Uncharacterized protein</fullName>
    </submittedName>
</protein>
<proteinExistence type="predicted"/>
<organism evidence="1 2">
    <name type="scientific">Colletotrichum kahawae</name>
    <name type="common">Coffee berry disease fungus</name>
    <dbReference type="NCBI Taxonomy" id="34407"/>
    <lineage>
        <taxon>Eukaryota</taxon>
        <taxon>Fungi</taxon>
        <taxon>Dikarya</taxon>
        <taxon>Ascomycota</taxon>
        <taxon>Pezizomycotina</taxon>
        <taxon>Sordariomycetes</taxon>
        <taxon>Hypocreomycetidae</taxon>
        <taxon>Glomerellales</taxon>
        <taxon>Glomerellaceae</taxon>
        <taxon>Colletotrichum</taxon>
        <taxon>Colletotrichum gloeosporioides species complex</taxon>
    </lineage>
</organism>
<gene>
    <name evidence="1" type="ORF">CKAH01_19007</name>
</gene>
<sequence length="24" mass="2723">MNAILFQHTSCTSRDGPLRCVPYL</sequence>
<dbReference type="Proteomes" id="UP001281614">
    <property type="component" value="Unassembled WGS sequence"/>
</dbReference>
<name>A0AAE0D1V7_COLKA</name>
<evidence type="ECO:0000313" key="1">
    <source>
        <dbReference type="EMBL" id="KAK2733639.1"/>
    </source>
</evidence>
<dbReference type="AlphaFoldDB" id="A0AAE0D1V7"/>
<dbReference type="EMBL" id="VYYT01000496">
    <property type="protein sequence ID" value="KAK2733639.1"/>
    <property type="molecule type" value="Genomic_DNA"/>
</dbReference>
<reference evidence="1" key="1">
    <citation type="submission" date="2023-02" db="EMBL/GenBank/DDBJ databases">
        <title>Colletotrichum kahawae CIFC_Que2 genome sequencing and assembly.</title>
        <authorList>
            <person name="Baroncelli R."/>
        </authorList>
    </citation>
    <scope>NUCLEOTIDE SEQUENCE</scope>
    <source>
        <strain evidence="1">CIFC_Que2</strain>
    </source>
</reference>
<comment type="caution">
    <text evidence="1">The sequence shown here is derived from an EMBL/GenBank/DDBJ whole genome shotgun (WGS) entry which is preliminary data.</text>
</comment>
<keyword evidence="2" id="KW-1185">Reference proteome</keyword>